<dbReference type="GO" id="GO:0005634">
    <property type="term" value="C:nucleus"/>
    <property type="evidence" value="ECO:0007669"/>
    <property type="project" value="UniProtKB-SubCell"/>
</dbReference>
<sequence length="301" mass="33040">MDHDEDSEESPSTPPKRAKRGRKAKVKEEPESPPSSADDKDDKRNPLTEDEKRKHFLERNRLAASKCRQRKKQMVAKMEDELKFYAVGYRDLSGQLAAMRDHLHRIRSVFLNHKSCPSLVSQLGGYTEMNHFLDQLDYITSISEKNSGNLVSLPTTIPTTLGSTSDNYVVPPAPTSTIGHNLPMADTSGANSVNGYDPVSNNISAHHSMTNLQAAGAPGQATTARGGPDGGTNIHQPQATDIRTINSMSDLASLNQNGNIPMNDPHHPDKNFGLRPVNSMVNLHPMNHHQNGLVDLSNDLN</sequence>
<dbReference type="SMART" id="SM00338">
    <property type="entry name" value="BRLZ"/>
    <property type="match status" value="1"/>
</dbReference>
<evidence type="ECO:0000256" key="2">
    <source>
        <dbReference type="ARBA" id="ARBA00023015"/>
    </source>
</evidence>
<protein>
    <recommendedName>
        <fullName evidence="6">BZIP domain-containing protein</fullName>
    </recommendedName>
</protein>
<dbReference type="InterPro" id="IPR051027">
    <property type="entry name" value="bZIP_transcription_factors"/>
</dbReference>
<evidence type="ECO:0000313" key="7">
    <source>
        <dbReference type="EMBL" id="EGV65578.1"/>
    </source>
</evidence>
<dbReference type="HOGENOM" id="CLU_080471_0_0_1"/>
<dbReference type="Proteomes" id="UP000000707">
    <property type="component" value="Unassembled WGS sequence"/>
</dbReference>
<keyword evidence="2" id="KW-0805">Transcription regulation</keyword>
<evidence type="ECO:0000256" key="5">
    <source>
        <dbReference type="SAM" id="MobiDB-lite"/>
    </source>
</evidence>
<dbReference type="InterPro" id="IPR046347">
    <property type="entry name" value="bZIP_sf"/>
</dbReference>
<dbReference type="PANTHER" id="PTHR19304">
    <property type="entry name" value="CYCLIC-AMP RESPONSE ELEMENT BINDING PROTEIN"/>
    <property type="match status" value="1"/>
</dbReference>
<feature type="compositionally biased region" description="Basic and acidic residues" evidence="5">
    <location>
        <begin position="37"/>
        <end position="55"/>
    </location>
</feature>
<organism evidence="8">
    <name type="scientific">Candida tenuis (strain ATCC 10573 / BCRC 21748 / CBS 615 / JCM 9827 / NBRC 10315 / NRRL Y-1498 / VKM Y-70)</name>
    <name type="common">Yeast</name>
    <name type="synonym">Yamadazyma tenuis</name>
    <dbReference type="NCBI Taxonomy" id="590646"/>
    <lineage>
        <taxon>Eukaryota</taxon>
        <taxon>Fungi</taxon>
        <taxon>Dikarya</taxon>
        <taxon>Ascomycota</taxon>
        <taxon>Saccharomycotina</taxon>
        <taxon>Pichiomycetes</taxon>
        <taxon>Debaryomycetaceae</taxon>
        <taxon>Yamadazyma</taxon>
    </lineage>
</organism>
<feature type="region of interest" description="Disordered" evidence="5">
    <location>
        <begin position="1"/>
        <end position="55"/>
    </location>
</feature>
<dbReference type="Pfam" id="PF07716">
    <property type="entry name" value="bZIP_2"/>
    <property type="match status" value="1"/>
</dbReference>
<accession>G3AZQ5</accession>
<dbReference type="AlphaFoldDB" id="G3AZQ5"/>
<dbReference type="PROSITE" id="PS50217">
    <property type="entry name" value="BZIP"/>
    <property type="match status" value="1"/>
</dbReference>
<dbReference type="eggNOG" id="KOG1414">
    <property type="taxonomic scope" value="Eukaryota"/>
</dbReference>
<feature type="compositionally biased region" description="Basic residues" evidence="5">
    <location>
        <begin position="16"/>
        <end position="25"/>
    </location>
</feature>
<name>G3AZQ5_CANTC</name>
<evidence type="ECO:0000256" key="3">
    <source>
        <dbReference type="ARBA" id="ARBA00023163"/>
    </source>
</evidence>
<dbReference type="InterPro" id="IPR004827">
    <property type="entry name" value="bZIP"/>
</dbReference>
<dbReference type="SUPFAM" id="SSF57959">
    <property type="entry name" value="Leucine zipper domain"/>
    <property type="match status" value="1"/>
</dbReference>
<keyword evidence="8" id="KW-1185">Reference proteome</keyword>
<dbReference type="OrthoDB" id="295274at2759"/>
<gene>
    <name evidence="7" type="ORF">CANTEDRAFT_133526</name>
</gene>
<dbReference type="STRING" id="590646.G3AZQ5"/>
<dbReference type="GO" id="GO:0003700">
    <property type="term" value="F:DNA-binding transcription factor activity"/>
    <property type="evidence" value="ECO:0007669"/>
    <property type="project" value="InterPro"/>
</dbReference>
<dbReference type="CDD" id="cd14687">
    <property type="entry name" value="bZIP_ATF2"/>
    <property type="match status" value="1"/>
</dbReference>
<comment type="subcellular location">
    <subcellularLocation>
        <location evidence="1">Nucleus</location>
    </subcellularLocation>
</comment>
<dbReference type="Gene3D" id="1.20.5.170">
    <property type="match status" value="1"/>
</dbReference>
<evidence type="ECO:0000259" key="6">
    <source>
        <dbReference type="PROSITE" id="PS50217"/>
    </source>
</evidence>
<evidence type="ECO:0000313" key="8">
    <source>
        <dbReference type="Proteomes" id="UP000000707"/>
    </source>
</evidence>
<dbReference type="EMBL" id="GL996513">
    <property type="protein sequence ID" value="EGV65578.1"/>
    <property type="molecule type" value="Genomic_DNA"/>
</dbReference>
<evidence type="ECO:0000256" key="4">
    <source>
        <dbReference type="ARBA" id="ARBA00023242"/>
    </source>
</evidence>
<keyword evidence="3" id="KW-0804">Transcription</keyword>
<proteinExistence type="predicted"/>
<evidence type="ECO:0000256" key="1">
    <source>
        <dbReference type="ARBA" id="ARBA00004123"/>
    </source>
</evidence>
<keyword evidence="4" id="KW-0539">Nucleus</keyword>
<feature type="domain" description="BZIP" evidence="6">
    <location>
        <begin position="50"/>
        <end position="113"/>
    </location>
</feature>
<reference evidence="7 8" key="1">
    <citation type="journal article" date="2011" name="Proc. Natl. Acad. Sci. U.S.A.">
        <title>Comparative genomics of xylose-fermenting fungi for enhanced biofuel production.</title>
        <authorList>
            <person name="Wohlbach D.J."/>
            <person name="Kuo A."/>
            <person name="Sato T.K."/>
            <person name="Potts K.M."/>
            <person name="Salamov A.A."/>
            <person name="LaButti K.M."/>
            <person name="Sun H."/>
            <person name="Clum A."/>
            <person name="Pangilinan J.L."/>
            <person name="Lindquist E.A."/>
            <person name="Lucas S."/>
            <person name="Lapidus A."/>
            <person name="Jin M."/>
            <person name="Gunawan C."/>
            <person name="Balan V."/>
            <person name="Dale B.E."/>
            <person name="Jeffries T.W."/>
            <person name="Zinkel R."/>
            <person name="Barry K.W."/>
            <person name="Grigoriev I.V."/>
            <person name="Gasch A.P."/>
        </authorList>
    </citation>
    <scope>NUCLEOTIDE SEQUENCE [LARGE SCALE GENOMIC DNA]</scope>
    <source>
        <strain evidence="8">ATCC 10573 / BCRC 21748 / CBS 615 / JCM 9827 / NBRC 10315 / NRRL Y-1498 / VKM Y-70</strain>
    </source>
</reference>